<dbReference type="RefSeq" id="WP_044005126.1">
    <property type="nucleotide sequence ID" value="NZ_CP007646.1"/>
</dbReference>
<feature type="domain" description="Mannosyl-glycoprotein endo-beta-N-acetylglucosamidase-like" evidence="3">
    <location>
        <begin position="60"/>
        <end position="216"/>
    </location>
</feature>
<dbReference type="InterPro" id="IPR002901">
    <property type="entry name" value="MGlyc_endo_b_GlcNAc-like_dom"/>
</dbReference>
<keyword evidence="4" id="KW-0326">Glycosidase</keyword>
<organism evidence="4 5">
    <name type="scientific">Ligilactobacillus salivarius</name>
    <dbReference type="NCBI Taxonomy" id="1624"/>
    <lineage>
        <taxon>Bacteria</taxon>
        <taxon>Bacillati</taxon>
        <taxon>Bacillota</taxon>
        <taxon>Bacilli</taxon>
        <taxon>Lactobacillales</taxon>
        <taxon>Lactobacillaceae</taxon>
        <taxon>Ligilactobacillus</taxon>
    </lineage>
</organism>
<dbReference type="EC" id="3.2.1.17" evidence="4"/>
<evidence type="ECO:0000313" key="4">
    <source>
        <dbReference type="EMBL" id="AIR10962.1"/>
    </source>
</evidence>
<comment type="similarity">
    <text evidence="1">Belongs to the glycosyl hydrolase 73 family.</text>
</comment>
<dbReference type="PANTHER" id="PTHR33308:SF10">
    <property type="entry name" value="EXO-GLUCOSAMINIDASE LYTG"/>
    <property type="match status" value="1"/>
</dbReference>
<protein>
    <submittedName>
        <fullName evidence="4">Muramidase</fullName>
        <ecNumber evidence="4">3.2.1.17</ecNumber>
    </submittedName>
</protein>
<dbReference type="InterPro" id="IPR051056">
    <property type="entry name" value="Glycosyl_Hydrolase_73"/>
</dbReference>
<dbReference type="PRINTS" id="PR01002">
    <property type="entry name" value="FLGFLGJ"/>
</dbReference>
<accession>A0A089RWP8</accession>
<sequence length="218" mass="25075">MARKRTQSKKIVKKRRKKTKFKFLYVNGKLRLSDLLLVVILLSLLFVQFIKWSGASNSTQTTKIEDVKKEEFVEKIAPIAQDEQRKYHIFASITIAQAALESNWGQSELATQYYNLFGVKSDTGGLMTTKEYVNGQWIVVRARFAIYQSWRESIEQHTALLVNGTSWDSSHYQAVISANNYVEAAQALQQRGYATDPNYAQKLISLIKTYNLDKYDNN</sequence>
<dbReference type="PANTHER" id="PTHR33308">
    <property type="entry name" value="PEPTIDOGLYCAN HYDROLASE FLGJ"/>
    <property type="match status" value="1"/>
</dbReference>
<keyword evidence="2 4" id="KW-0378">Hydrolase</keyword>
<gene>
    <name evidence="4" type="ORF">LSJ_1300c</name>
</gene>
<dbReference type="Gene3D" id="4.10.80.30">
    <property type="entry name" value="DNA polymerase, domain 6"/>
    <property type="match status" value="1"/>
</dbReference>
<dbReference type="AlphaFoldDB" id="A0A089RWP8"/>
<evidence type="ECO:0000313" key="5">
    <source>
        <dbReference type="Proteomes" id="UP000029488"/>
    </source>
</evidence>
<evidence type="ECO:0000259" key="3">
    <source>
        <dbReference type="SMART" id="SM00047"/>
    </source>
</evidence>
<dbReference type="Gene3D" id="1.10.530.10">
    <property type="match status" value="1"/>
</dbReference>
<dbReference type="GO" id="GO:0004040">
    <property type="term" value="F:amidase activity"/>
    <property type="evidence" value="ECO:0007669"/>
    <property type="project" value="InterPro"/>
</dbReference>
<proteinExistence type="inferred from homology"/>
<dbReference type="Pfam" id="PF01832">
    <property type="entry name" value="Glucosaminidase"/>
    <property type="match status" value="1"/>
</dbReference>
<evidence type="ECO:0000256" key="2">
    <source>
        <dbReference type="ARBA" id="ARBA00022801"/>
    </source>
</evidence>
<dbReference type="GO" id="GO:0003796">
    <property type="term" value="F:lysozyme activity"/>
    <property type="evidence" value="ECO:0007669"/>
    <property type="project" value="UniProtKB-EC"/>
</dbReference>
<dbReference type="Proteomes" id="UP000029488">
    <property type="component" value="Chromosome"/>
</dbReference>
<evidence type="ECO:0000256" key="1">
    <source>
        <dbReference type="ARBA" id="ARBA00010266"/>
    </source>
</evidence>
<dbReference type="SMART" id="SM00047">
    <property type="entry name" value="LYZ2"/>
    <property type="match status" value="1"/>
</dbReference>
<dbReference type="EMBL" id="CP007646">
    <property type="protein sequence ID" value="AIR10962.1"/>
    <property type="molecule type" value="Genomic_DNA"/>
</dbReference>
<dbReference type="KEGG" id="lsj:LSJ_1300c"/>
<reference evidence="4 5" key="1">
    <citation type="journal article" date="2014" name="BMC Genomics">
        <title>Unusual genome complexity in Lactobacillus salivarius JCM1046.</title>
        <authorList>
            <person name="Raftis E.J."/>
            <person name="Forde B.M."/>
            <person name="Claesson M.J."/>
            <person name="O'Toole P.W."/>
        </authorList>
    </citation>
    <scope>NUCLEOTIDE SEQUENCE [LARGE SCALE GENOMIC DNA]</scope>
    <source>
        <strain evidence="4 5">JCM1046</strain>
    </source>
</reference>
<name>A0A089RWP8_9LACO</name>